<evidence type="ECO:0000256" key="1">
    <source>
        <dbReference type="ARBA" id="ARBA00022617"/>
    </source>
</evidence>
<feature type="domain" description="Fibronectin type-III" evidence="6">
    <location>
        <begin position="167"/>
        <end position="262"/>
    </location>
</feature>
<dbReference type="GO" id="GO:0046872">
    <property type="term" value="F:metal ion binding"/>
    <property type="evidence" value="ECO:0007669"/>
    <property type="project" value="UniProtKB-KW"/>
</dbReference>
<keyword evidence="4 5" id="KW-0408">Iron</keyword>
<dbReference type="InterPro" id="IPR013042">
    <property type="entry name" value="DUF1592"/>
</dbReference>
<dbReference type="PROSITE" id="PS51007">
    <property type="entry name" value="CYTC"/>
    <property type="match status" value="1"/>
</dbReference>
<sequence>MSIIWHFEISASDTIAHKIILAMAKVCIPLVRRFKLIVESGYSFASVCRRLFGVFGLLLILAACSASEEEMGASKDDQEVVIDPIPPEIVASKESYDMNCQSCHGGDGKGQVPLFKIAKSYASMHEVTLKTMPYGRPDECDNDCADLITPYLVYLYEKMLNEQNEQPPESVSAVVAQSSRSKDSISLSWSPGNGEESGFRISRSIDNGTFDLLETVPQNTQAYVDNYVELNHRYQYQVVAFNDFGEAEGVKSNAVELSEDLTTPAAPSMLSGMLQNNRVSLDWNDNAANEESFEIYRRNNTDNWSVIYSTQADVTSYVDASVEQGTTYSYRVTAKNAAGESRHSNVVQVTLKATGAALFETTCVGCHKTGGSGVAVDLLDPQVKQSWSSNTYAEFLTKVKTMQADNCDDECFNLVAEYVWKDQWLYTIDAENDPPASVNDVTAVASQAKDKITIRWTDRSNNETGFKVFRAIDDGVYELYKTLSENTVELVDSEISNNHKYQYALTAFNDFGESTQVESNSIEFRVAPQPVEQVNAIASADKDSITITWKDQSDNEDGFTIYRSVDSGNYEKLLNLTADSQSYIDDNVALNHSYQYQIMAYNSFGDAAKVLSNLVELKQENTPPSPPSSLVGAFNINLVSLSWNDNSDNEDTFELYRKTGSGSWSLLISLGANTTQYNDTAIAAGNNYSYKVSSKNSLGESASSNEITITYPAVNPTQVLFENKCMDCHKADGSGVGVNLLDMQIKAKWANAAFPEFHTKVKTMNTSDCDADCTKTLAEYLWNEKWGYELGDGENEIPLAVKSVKAEASQNKDNISLSWTDRSGNETGFNIYRSIDNGSFNLLSTVVANVVQYSDSNISNSHRYQYQVEAYNSVGKAAKVASNVIEFRVAPADVSSVNAVVSADKENVTISWQDNSDNEAGFKIYRSIDSGSYSELTTVQAEVTSYTDTSITLNHTYQYQLMAYNNFGNAAKITSNLVEVKKDEVIPPAPTLLAGVFESNSIILTWQDNATNEDSFEIYRRIGDAAWSRLTSVGANTTTYTDSSITEGTTYSYQVSAKNSIGESAFTNVSEVTYPATSPGESAFNRVCSGCHNSSGGIGGDLFTSQVKTKWSTKTYDEFTSKVASMQVVDCDTDCLDIISQYIWEDAWGFTIDPGETPTLARGVRGLRLLTPYEYQNVVKDIFQVALEDELLPKAIFEDDFKYPTQAERGVLLADRVREFHALAEKVAARTNLTAVGCSANACTQAQLVALGLKVFRRPLTSAETTRYSTINTNHGAADAINAMLLSPHFLYLVELGTWSEEEKAYQLDSYEVASMLSFQLWGTAPDSAMLAKAASNDFIVSEKIGTEIDTMMNDDRFAAHLGKFVSYYTKTYGEPHEKPGLNASVIGAMKQEQQESVKYLFKEGTANINELFNPGYTFLNNVLASHYGINGVASSTVQKTELSDQNRGGLLHQGYTQILNSDFAATSLVKRGKMIRENMLCHEMGVPSGVDPATIELPTHPITTRERWNVITGPAASEGQCWECHQLMNEPGSSLESFDQTGKFRTQEPAYNDASKMLDIVTAGTLRDNSGGTDLLNYQTARELTQFMGSSNLVRDCFADNMFRFVTGHKDDVTSRKGLEQVQKNFRDSGDMKALIKEMLMNNVSIYRLDRE</sequence>
<accession>A0A545UCF4</accession>
<dbReference type="InterPro" id="IPR013039">
    <property type="entry name" value="DUF1588"/>
</dbReference>
<dbReference type="InterPro" id="IPR036116">
    <property type="entry name" value="FN3_sf"/>
</dbReference>
<dbReference type="Pfam" id="PF07627">
    <property type="entry name" value="PSCyt3"/>
    <property type="match status" value="1"/>
</dbReference>
<dbReference type="GO" id="GO:0009055">
    <property type="term" value="F:electron transfer activity"/>
    <property type="evidence" value="ECO:0007669"/>
    <property type="project" value="InterPro"/>
</dbReference>
<dbReference type="SMART" id="SM00060">
    <property type="entry name" value="FN3"/>
    <property type="match status" value="8"/>
</dbReference>
<protein>
    <submittedName>
        <fullName evidence="8">DUF1588 domain-containing protein</fullName>
    </submittedName>
</protein>
<reference evidence="8 9" key="1">
    <citation type="submission" date="2019-07" db="EMBL/GenBank/DDBJ databases">
        <title>Draft genome for Aliikangiella sp. M105.</title>
        <authorList>
            <person name="Wang G."/>
        </authorList>
    </citation>
    <scope>NUCLEOTIDE SEQUENCE [LARGE SCALE GENOMIC DNA]</scope>
    <source>
        <strain evidence="8 9">M105</strain>
    </source>
</reference>
<keyword evidence="1 5" id="KW-0349">Heme</keyword>
<keyword evidence="9" id="KW-1185">Reference proteome</keyword>
<proteinExistence type="predicted"/>
<dbReference type="CDD" id="cd00063">
    <property type="entry name" value="FN3"/>
    <property type="match status" value="7"/>
</dbReference>
<keyword evidence="3" id="KW-0677">Repeat</keyword>
<feature type="domain" description="Fibronectin type-III" evidence="6">
    <location>
        <begin position="987"/>
        <end position="1080"/>
    </location>
</feature>
<dbReference type="InterPro" id="IPR013783">
    <property type="entry name" value="Ig-like_fold"/>
</dbReference>
<dbReference type="PANTHER" id="PTHR13817:SF73">
    <property type="entry name" value="FIBRONECTIN TYPE-III DOMAIN-CONTAINING PROTEIN"/>
    <property type="match status" value="1"/>
</dbReference>
<dbReference type="Gene3D" id="2.60.40.10">
    <property type="entry name" value="Immunoglobulins"/>
    <property type="match status" value="8"/>
</dbReference>
<dbReference type="InterPro" id="IPR003961">
    <property type="entry name" value="FN3_dom"/>
</dbReference>
<dbReference type="InterPro" id="IPR050964">
    <property type="entry name" value="Striated_Muscle_Regulatory"/>
</dbReference>
<comment type="caution">
    <text evidence="8">The sequence shown here is derived from an EMBL/GenBank/DDBJ whole genome shotgun (WGS) entry which is preliminary data.</text>
</comment>
<evidence type="ECO:0000313" key="9">
    <source>
        <dbReference type="Proteomes" id="UP000315439"/>
    </source>
</evidence>
<dbReference type="Pfam" id="PF13442">
    <property type="entry name" value="Cytochrome_CBB3"/>
    <property type="match status" value="1"/>
</dbReference>
<gene>
    <name evidence="8" type="ORF">FLL46_15150</name>
</gene>
<evidence type="ECO:0000256" key="2">
    <source>
        <dbReference type="ARBA" id="ARBA00022723"/>
    </source>
</evidence>
<dbReference type="EMBL" id="VIKS01000009">
    <property type="protein sequence ID" value="TQV87140.1"/>
    <property type="molecule type" value="Genomic_DNA"/>
</dbReference>
<evidence type="ECO:0000256" key="4">
    <source>
        <dbReference type="ARBA" id="ARBA00023004"/>
    </source>
</evidence>
<dbReference type="InterPro" id="IPR013043">
    <property type="entry name" value="DUF1595"/>
</dbReference>
<dbReference type="SUPFAM" id="SSF49265">
    <property type="entry name" value="Fibronectin type III"/>
    <property type="match status" value="4"/>
</dbReference>
<feature type="domain" description="Fibronectin type-III" evidence="6">
    <location>
        <begin position="893"/>
        <end position="983"/>
    </location>
</feature>
<evidence type="ECO:0000256" key="3">
    <source>
        <dbReference type="ARBA" id="ARBA00022737"/>
    </source>
</evidence>
<organism evidence="8 9">
    <name type="scientific">Aliikangiella coralliicola</name>
    <dbReference type="NCBI Taxonomy" id="2592383"/>
    <lineage>
        <taxon>Bacteria</taxon>
        <taxon>Pseudomonadati</taxon>
        <taxon>Pseudomonadota</taxon>
        <taxon>Gammaproteobacteria</taxon>
        <taxon>Oceanospirillales</taxon>
        <taxon>Pleioneaceae</taxon>
        <taxon>Aliikangiella</taxon>
    </lineage>
</organism>
<dbReference type="Pfam" id="PF07631">
    <property type="entry name" value="PSD4"/>
    <property type="match status" value="1"/>
</dbReference>
<feature type="domain" description="Fibronectin type-III" evidence="6">
    <location>
        <begin position="263"/>
        <end position="354"/>
    </location>
</feature>
<dbReference type="InterPro" id="IPR036909">
    <property type="entry name" value="Cyt_c-like_dom_sf"/>
</dbReference>
<name>A0A545UCF4_9GAMM</name>
<evidence type="ECO:0000259" key="6">
    <source>
        <dbReference type="PROSITE" id="PS50853"/>
    </source>
</evidence>
<feature type="domain" description="Fibronectin type-III" evidence="6">
    <location>
        <begin position="527"/>
        <end position="620"/>
    </location>
</feature>
<feature type="domain" description="Cytochrome c" evidence="7">
    <location>
        <begin position="350"/>
        <end position="449"/>
    </location>
</feature>
<evidence type="ECO:0000259" key="7">
    <source>
        <dbReference type="PROSITE" id="PS51007"/>
    </source>
</evidence>
<dbReference type="GO" id="GO:0020037">
    <property type="term" value="F:heme binding"/>
    <property type="evidence" value="ECO:0007669"/>
    <property type="project" value="InterPro"/>
</dbReference>
<dbReference type="PANTHER" id="PTHR13817">
    <property type="entry name" value="TITIN"/>
    <property type="match status" value="1"/>
</dbReference>
<dbReference type="OrthoDB" id="188778at2"/>
<dbReference type="PROSITE" id="PS50853">
    <property type="entry name" value="FN3"/>
    <property type="match status" value="7"/>
</dbReference>
<feature type="domain" description="Fibronectin type-III" evidence="6">
    <location>
        <begin position="623"/>
        <end position="714"/>
    </location>
</feature>
<dbReference type="InterPro" id="IPR009056">
    <property type="entry name" value="Cyt_c-like_dom"/>
</dbReference>
<dbReference type="Proteomes" id="UP000315439">
    <property type="component" value="Unassembled WGS sequence"/>
</dbReference>
<dbReference type="SUPFAM" id="SSF46626">
    <property type="entry name" value="Cytochrome c"/>
    <property type="match status" value="2"/>
</dbReference>
<evidence type="ECO:0000313" key="8">
    <source>
        <dbReference type="EMBL" id="TQV87140.1"/>
    </source>
</evidence>
<feature type="domain" description="Fibronectin type-III" evidence="6">
    <location>
        <begin position="800"/>
        <end position="892"/>
    </location>
</feature>
<keyword evidence="2 5" id="KW-0479">Metal-binding</keyword>
<evidence type="ECO:0000256" key="5">
    <source>
        <dbReference type="PROSITE-ProRule" id="PRU00433"/>
    </source>
</evidence>
<dbReference type="Pfam" id="PF07637">
    <property type="entry name" value="PSD5"/>
    <property type="match status" value="1"/>
</dbReference>